<keyword evidence="3" id="KW-1133">Transmembrane helix</keyword>
<organism evidence="6 7">
    <name type="scientific">Microtus ochrogaster</name>
    <name type="common">Prairie vole</name>
    <dbReference type="NCBI Taxonomy" id="79684"/>
    <lineage>
        <taxon>Eukaryota</taxon>
        <taxon>Metazoa</taxon>
        <taxon>Chordata</taxon>
        <taxon>Craniata</taxon>
        <taxon>Vertebrata</taxon>
        <taxon>Euteleostomi</taxon>
        <taxon>Mammalia</taxon>
        <taxon>Eutheria</taxon>
        <taxon>Euarchontoglires</taxon>
        <taxon>Glires</taxon>
        <taxon>Rodentia</taxon>
        <taxon>Myomorpha</taxon>
        <taxon>Muroidea</taxon>
        <taxon>Cricetidae</taxon>
        <taxon>Arvicolinae</taxon>
        <taxon>Microtus</taxon>
    </lineage>
</organism>
<gene>
    <name evidence="7" type="primary">LOC101993508</name>
</gene>
<dbReference type="InterPro" id="IPR050208">
    <property type="entry name" value="MHC_class-I_related"/>
</dbReference>
<dbReference type="PRINTS" id="PR01638">
    <property type="entry name" value="MHCCLASSI"/>
</dbReference>
<dbReference type="RefSeq" id="XP_005370380.1">
    <property type="nucleotide sequence ID" value="XM_005370323.2"/>
</dbReference>
<dbReference type="InterPro" id="IPR037055">
    <property type="entry name" value="MHC_I-like_Ag-recog_sf"/>
</dbReference>
<evidence type="ECO:0000256" key="3">
    <source>
        <dbReference type="SAM" id="Phobius"/>
    </source>
</evidence>
<keyword evidence="4" id="KW-0732">Signal</keyword>
<keyword evidence="1" id="KW-0325">Glycoprotein</keyword>
<dbReference type="GeneID" id="101993508"/>
<reference evidence="7" key="1">
    <citation type="submission" date="2025-08" db="UniProtKB">
        <authorList>
            <consortium name="RefSeq"/>
        </authorList>
    </citation>
    <scope>IDENTIFICATION</scope>
</reference>
<dbReference type="InterPro" id="IPR011161">
    <property type="entry name" value="MHC_I-like_Ag-recog"/>
</dbReference>
<keyword evidence="3" id="KW-0472">Membrane</keyword>
<evidence type="ECO:0000256" key="2">
    <source>
        <dbReference type="RuleBase" id="RU004439"/>
    </source>
</evidence>
<evidence type="ECO:0000256" key="4">
    <source>
        <dbReference type="SAM" id="SignalP"/>
    </source>
</evidence>
<feature type="domain" description="MHC class I-like antigen recognition-like" evidence="5">
    <location>
        <begin position="75"/>
        <end position="248"/>
    </location>
</feature>
<name>A0ABM0LPU9_MICOH</name>
<protein>
    <submittedName>
        <fullName evidence="7">Hereditary hemochromatosis protein homolog isoform X1</fullName>
    </submittedName>
</protein>
<sequence>MVASERRKTMDASPGNPSKSRFTVFLCVLLLLLWDPGRSCTRGPENVHLVITVLSHLGPFWTILAFIQIVPAQETHTLRYELTVLSPEDAWQPPFPILIYIDDELFLRYNGDSRRAEAWGPRIKGHAGAETWTRETEDFRKKEEQLRRMLAEVMDQQGQKKGLHILQETLGCELQGNQSTGGFWRIGYDGQDFLTFDQKTLSWTMAMPFTQKTKTFWETHAPRADEVKTFLDDICPAQLQRYLASMRNSQMDKGTDCHQG</sequence>
<evidence type="ECO:0000259" key="5">
    <source>
        <dbReference type="Pfam" id="PF00129"/>
    </source>
</evidence>
<feature type="transmembrane region" description="Helical" evidence="3">
    <location>
        <begin position="49"/>
        <end position="70"/>
    </location>
</feature>
<dbReference type="Proteomes" id="UP000694915">
    <property type="component" value="Unplaced"/>
</dbReference>
<evidence type="ECO:0000313" key="6">
    <source>
        <dbReference type="Proteomes" id="UP000694915"/>
    </source>
</evidence>
<evidence type="ECO:0000256" key="1">
    <source>
        <dbReference type="ARBA" id="ARBA00023180"/>
    </source>
</evidence>
<keyword evidence="6" id="KW-1185">Reference proteome</keyword>
<accession>A0ABM0LPU9</accession>
<dbReference type="PANTHER" id="PTHR16675:SF139">
    <property type="entry name" value="MHC CLASS I-LIKE PROTEIN MILL1"/>
    <property type="match status" value="1"/>
</dbReference>
<feature type="signal peptide" evidence="4">
    <location>
        <begin position="1"/>
        <end position="39"/>
    </location>
</feature>
<feature type="chain" id="PRO_5046686788" evidence="4">
    <location>
        <begin position="40"/>
        <end position="260"/>
    </location>
</feature>
<dbReference type="SUPFAM" id="SSF54452">
    <property type="entry name" value="MHC antigen-recognition domain"/>
    <property type="match status" value="1"/>
</dbReference>
<evidence type="ECO:0000313" key="7">
    <source>
        <dbReference type="RefSeq" id="XP_005370380.1"/>
    </source>
</evidence>
<keyword evidence="3" id="KW-0812">Transmembrane</keyword>
<dbReference type="PANTHER" id="PTHR16675">
    <property type="entry name" value="MHC CLASS I-RELATED"/>
    <property type="match status" value="1"/>
</dbReference>
<comment type="similarity">
    <text evidence="2">Belongs to the MHC class I family.</text>
</comment>
<dbReference type="Gene3D" id="3.30.500.10">
    <property type="entry name" value="MHC class I-like antigen recognition-like"/>
    <property type="match status" value="1"/>
</dbReference>
<dbReference type="InterPro" id="IPR001039">
    <property type="entry name" value="MHC_I_a_a1/a2"/>
</dbReference>
<dbReference type="Pfam" id="PF00129">
    <property type="entry name" value="MHC_I"/>
    <property type="match status" value="1"/>
</dbReference>
<dbReference type="InterPro" id="IPR011162">
    <property type="entry name" value="MHC_I/II-like_Ag-recog"/>
</dbReference>
<proteinExistence type="inferred from homology"/>